<evidence type="ECO:0000256" key="1">
    <source>
        <dbReference type="SAM" id="MobiDB-lite"/>
    </source>
</evidence>
<gene>
    <name evidence="2" type="ORF">S01H1_57932</name>
</gene>
<evidence type="ECO:0000313" key="2">
    <source>
        <dbReference type="EMBL" id="GAG15749.1"/>
    </source>
</evidence>
<organism evidence="2">
    <name type="scientific">marine sediment metagenome</name>
    <dbReference type="NCBI Taxonomy" id="412755"/>
    <lineage>
        <taxon>unclassified sequences</taxon>
        <taxon>metagenomes</taxon>
        <taxon>ecological metagenomes</taxon>
    </lineage>
</organism>
<sequence>KEPGLTPGDKTEVLSSCVTCHTDKDTLKEVAAPEPVGEKSEATSGEG</sequence>
<feature type="region of interest" description="Disordered" evidence="1">
    <location>
        <begin position="24"/>
        <end position="47"/>
    </location>
</feature>
<comment type="caution">
    <text evidence="2">The sequence shown here is derived from an EMBL/GenBank/DDBJ whole genome shotgun (WGS) entry which is preliminary data.</text>
</comment>
<name>X0VCA0_9ZZZZ</name>
<accession>X0VCA0</accession>
<proteinExistence type="predicted"/>
<protein>
    <submittedName>
        <fullName evidence="2">Uncharacterized protein</fullName>
    </submittedName>
</protein>
<dbReference type="EMBL" id="BARS01037811">
    <property type="protein sequence ID" value="GAG15749.1"/>
    <property type="molecule type" value="Genomic_DNA"/>
</dbReference>
<feature type="non-terminal residue" evidence="2">
    <location>
        <position position="1"/>
    </location>
</feature>
<dbReference type="AlphaFoldDB" id="X0VCA0"/>
<reference evidence="2" key="1">
    <citation type="journal article" date="2014" name="Front. Microbiol.">
        <title>High frequency of phylogenetically diverse reductive dehalogenase-homologous genes in deep subseafloor sedimentary metagenomes.</title>
        <authorList>
            <person name="Kawai M."/>
            <person name="Futagami T."/>
            <person name="Toyoda A."/>
            <person name="Takaki Y."/>
            <person name="Nishi S."/>
            <person name="Hori S."/>
            <person name="Arai W."/>
            <person name="Tsubouchi T."/>
            <person name="Morono Y."/>
            <person name="Uchiyama I."/>
            <person name="Ito T."/>
            <person name="Fujiyama A."/>
            <person name="Inagaki F."/>
            <person name="Takami H."/>
        </authorList>
    </citation>
    <scope>NUCLEOTIDE SEQUENCE</scope>
    <source>
        <strain evidence="2">Expedition CK06-06</strain>
    </source>
</reference>